<feature type="compositionally biased region" description="Polar residues" evidence="1">
    <location>
        <begin position="24"/>
        <end position="36"/>
    </location>
</feature>
<dbReference type="PANTHER" id="PTHR35895">
    <property type="entry name" value="CHROMOSOME 16, WHOLE GENOME SHOTGUN SEQUENCE"/>
    <property type="match status" value="1"/>
</dbReference>
<dbReference type="InterPro" id="IPR046368">
    <property type="entry name" value="Tag1"/>
</dbReference>
<organism evidence="6 7">
    <name type="scientific">Penicilliopsis zonata CBS 506.65</name>
    <dbReference type="NCBI Taxonomy" id="1073090"/>
    <lineage>
        <taxon>Eukaryota</taxon>
        <taxon>Fungi</taxon>
        <taxon>Dikarya</taxon>
        <taxon>Ascomycota</taxon>
        <taxon>Pezizomycotina</taxon>
        <taxon>Eurotiomycetes</taxon>
        <taxon>Eurotiomycetidae</taxon>
        <taxon>Eurotiales</taxon>
        <taxon>Aspergillaceae</taxon>
        <taxon>Penicilliopsis</taxon>
    </lineage>
</organism>
<reference evidence="7" key="1">
    <citation type="journal article" date="2017" name="Genome Biol.">
        <title>Comparative genomics reveals high biological diversity and specific adaptations in the industrially and medically important fungal genus Aspergillus.</title>
        <authorList>
            <person name="de Vries R.P."/>
            <person name="Riley R."/>
            <person name="Wiebenga A."/>
            <person name="Aguilar-Osorio G."/>
            <person name="Amillis S."/>
            <person name="Uchima C.A."/>
            <person name="Anderluh G."/>
            <person name="Asadollahi M."/>
            <person name="Askin M."/>
            <person name="Barry K."/>
            <person name="Battaglia E."/>
            <person name="Bayram O."/>
            <person name="Benocci T."/>
            <person name="Braus-Stromeyer S.A."/>
            <person name="Caldana C."/>
            <person name="Canovas D."/>
            <person name="Cerqueira G.C."/>
            <person name="Chen F."/>
            <person name="Chen W."/>
            <person name="Choi C."/>
            <person name="Clum A."/>
            <person name="Dos Santos R.A."/>
            <person name="Damasio A.R."/>
            <person name="Diallinas G."/>
            <person name="Emri T."/>
            <person name="Fekete E."/>
            <person name="Flipphi M."/>
            <person name="Freyberg S."/>
            <person name="Gallo A."/>
            <person name="Gournas C."/>
            <person name="Habgood R."/>
            <person name="Hainaut M."/>
            <person name="Harispe M.L."/>
            <person name="Henrissat B."/>
            <person name="Hilden K.S."/>
            <person name="Hope R."/>
            <person name="Hossain A."/>
            <person name="Karabika E."/>
            <person name="Karaffa L."/>
            <person name="Karanyi Z."/>
            <person name="Krasevec N."/>
            <person name="Kuo A."/>
            <person name="Kusch H."/>
            <person name="LaButti K."/>
            <person name="Lagendijk E.L."/>
            <person name="Lapidus A."/>
            <person name="Levasseur A."/>
            <person name="Lindquist E."/>
            <person name="Lipzen A."/>
            <person name="Logrieco A.F."/>
            <person name="MacCabe A."/>
            <person name="Maekelae M.R."/>
            <person name="Malavazi I."/>
            <person name="Melin P."/>
            <person name="Meyer V."/>
            <person name="Mielnichuk N."/>
            <person name="Miskei M."/>
            <person name="Molnar A.P."/>
            <person name="Mule G."/>
            <person name="Ngan C.Y."/>
            <person name="Orejas M."/>
            <person name="Orosz E."/>
            <person name="Ouedraogo J.P."/>
            <person name="Overkamp K.M."/>
            <person name="Park H.-S."/>
            <person name="Perrone G."/>
            <person name="Piumi F."/>
            <person name="Punt P.J."/>
            <person name="Ram A.F."/>
            <person name="Ramon A."/>
            <person name="Rauscher S."/>
            <person name="Record E."/>
            <person name="Riano-Pachon D.M."/>
            <person name="Robert V."/>
            <person name="Roehrig J."/>
            <person name="Ruller R."/>
            <person name="Salamov A."/>
            <person name="Salih N.S."/>
            <person name="Samson R.A."/>
            <person name="Sandor E."/>
            <person name="Sanguinetti M."/>
            <person name="Schuetze T."/>
            <person name="Sepcic K."/>
            <person name="Shelest E."/>
            <person name="Sherlock G."/>
            <person name="Sophianopoulou V."/>
            <person name="Squina F.M."/>
            <person name="Sun H."/>
            <person name="Susca A."/>
            <person name="Todd R.B."/>
            <person name="Tsang A."/>
            <person name="Unkles S.E."/>
            <person name="van de Wiele N."/>
            <person name="van Rossen-Uffink D."/>
            <person name="Oliveira J.V."/>
            <person name="Vesth T.C."/>
            <person name="Visser J."/>
            <person name="Yu J.-H."/>
            <person name="Zhou M."/>
            <person name="Andersen M.R."/>
            <person name="Archer D.B."/>
            <person name="Baker S.E."/>
            <person name="Benoit I."/>
            <person name="Brakhage A.A."/>
            <person name="Braus G.H."/>
            <person name="Fischer R."/>
            <person name="Frisvad J.C."/>
            <person name="Goldman G.H."/>
            <person name="Houbraken J."/>
            <person name="Oakley B."/>
            <person name="Pocsi I."/>
            <person name="Scazzocchio C."/>
            <person name="Seiboth B."/>
            <person name="vanKuyk P.A."/>
            <person name="Wortman J."/>
            <person name="Dyer P.S."/>
            <person name="Grigoriev I.V."/>
        </authorList>
    </citation>
    <scope>NUCLEOTIDE SEQUENCE [LARGE SCALE GENOMIC DNA]</scope>
    <source>
        <strain evidence="7">CBS 506.65</strain>
    </source>
</reference>
<dbReference type="EMBL" id="KV878347">
    <property type="protein sequence ID" value="OJJ44715.1"/>
    <property type="molecule type" value="Genomic_DNA"/>
</dbReference>
<dbReference type="GeneID" id="34616169"/>
<dbReference type="RefSeq" id="XP_022579225.1">
    <property type="nucleotide sequence ID" value="XM_022729705.1"/>
</dbReference>
<evidence type="ECO:0000259" key="3">
    <source>
        <dbReference type="Pfam" id="PF22786"/>
    </source>
</evidence>
<protein>
    <recommendedName>
        <fullName evidence="8">Pre-rRNA processing protein</fullName>
    </recommendedName>
</protein>
<dbReference type="AlphaFoldDB" id="A0A1L9SBX8"/>
<proteinExistence type="predicted"/>
<dbReference type="Pfam" id="PF26153">
    <property type="entry name" value="LEA-2L_5"/>
    <property type="match status" value="1"/>
</dbReference>
<keyword evidence="2" id="KW-0812">Transmembrane</keyword>
<feature type="transmembrane region" description="Helical" evidence="2">
    <location>
        <begin position="86"/>
        <end position="105"/>
    </location>
</feature>
<evidence type="ECO:0000313" key="7">
    <source>
        <dbReference type="Proteomes" id="UP000184188"/>
    </source>
</evidence>
<dbReference type="InterPro" id="IPR055011">
    <property type="entry name" value="Tag1_C"/>
</dbReference>
<dbReference type="PANTHER" id="PTHR35895:SF3">
    <property type="entry name" value="PRE-RRNA PROCESSING PROTEIN"/>
    <property type="match status" value="1"/>
</dbReference>
<feature type="domain" description="Tag1-like fourth Ig-like" evidence="4">
    <location>
        <begin position="597"/>
        <end position="712"/>
    </location>
</feature>
<evidence type="ECO:0000313" key="6">
    <source>
        <dbReference type="EMBL" id="OJJ44715.1"/>
    </source>
</evidence>
<dbReference type="Pfam" id="PF26174">
    <property type="entry name" value="LEA-2_1"/>
    <property type="match status" value="1"/>
</dbReference>
<name>A0A1L9SBX8_9EURO</name>
<accession>A0A1L9SBX8</accession>
<dbReference type="InterPro" id="IPR059065">
    <property type="entry name" value="Ig_Tag1-like_4th"/>
</dbReference>
<evidence type="ECO:0000256" key="2">
    <source>
        <dbReference type="SAM" id="Phobius"/>
    </source>
</evidence>
<dbReference type="VEuPathDB" id="FungiDB:ASPZODRAFT_70873"/>
<evidence type="ECO:0000259" key="5">
    <source>
        <dbReference type="Pfam" id="PF26153"/>
    </source>
</evidence>
<keyword evidence="2" id="KW-1133">Transmembrane helix</keyword>
<gene>
    <name evidence="6" type="ORF">ASPZODRAFT_70873</name>
</gene>
<feature type="domain" description="Tag1-like fifth Ig-like" evidence="5">
    <location>
        <begin position="743"/>
        <end position="854"/>
    </location>
</feature>
<dbReference type="GO" id="GO:0000329">
    <property type="term" value="C:fungal-type vacuole membrane"/>
    <property type="evidence" value="ECO:0007669"/>
    <property type="project" value="InterPro"/>
</dbReference>
<dbReference type="Pfam" id="PF22786">
    <property type="entry name" value="Tag1_C"/>
    <property type="match status" value="1"/>
</dbReference>
<dbReference type="Proteomes" id="UP000184188">
    <property type="component" value="Unassembled WGS sequence"/>
</dbReference>
<dbReference type="Pfam" id="PF26150">
    <property type="entry name" value="LEA-2_4"/>
    <property type="match status" value="1"/>
</dbReference>
<feature type="region of interest" description="Disordered" evidence="1">
    <location>
        <begin position="1"/>
        <end position="81"/>
    </location>
</feature>
<dbReference type="OrthoDB" id="5596576at2759"/>
<feature type="domain" description="Tag1 C-terminal" evidence="3">
    <location>
        <begin position="472"/>
        <end position="585"/>
    </location>
</feature>
<keyword evidence="2" id="KW-0472">Membrane</keyword>
<dbReference type="InterPro" id="IPR059066">
    <property type="entry name" value="Ig_Tag1-like_5th"/>
</dbReference>
<evidence type="ECO:0008006" key="8">
    <source>
        <dbReference type="Google" id="ProtNLM"/>
    </source>
</evidence>
<sequence>MADEANTPLLDRDAKPVSPHHHYNSSFHLSSESTPLLNRRDDGLVDYGARSGSPAFGVRSDDHDDNDHDNEEEEEGRKKPQSRARLVSLSVLIISVLVILVLAFATPAVVKEYAQQAAVFQPTTVSLDSPTEKGARVRVQGDFVLDSSRVHKSAVRNIGRFATWIAREVQTGQSDVKVYLPQYGGLFLGTASLPSITFNIRDHHVNHKDFLVDLTAGDLQGLRPLADDWLQGRLGHLSIQGIANVPLRSGLLNIGTQILSDTVTIKGDALPSFPQIDIKKLAVHDTNSTEKTGAMAVDVSLDALIDLPVSITVPPLAFTVLVPNCSPGDPYIVVADADTAEIHVKPGAPTNVDATGIIERLPEELTTACPGKKDSPLDLLVTNYMQGLENTIYVRGADSSSLDTPDWMVDLLKDVTVPVPFTGHALGNLVKNFSMSDVHFSLPDPFAEPESPESQPRVSALVKVLIDLPEQMNFQVDVPRVRANADVFYLGDKLGELDLHKWHQANSTLTDDTDGSPVLFVEFQVDEAPLRVTDEDVFTDVIQALVFGQDSVELHVTAAVDAEVTTGLGLFAIHGIPAEGDVAVKAPYGGAIDQLDPRIESIELDSSSQSSLLVKAHVNFTNPTPYSATVPVTDFALLYNGTIVGHLRAANISVIPGLNSGMPVSLLWCPLDASGQEGVVAGRKMLSQYVSGFNTTVTVQSHKGTFPNLPRLGKAMSKLAIHLQIPKLFTPGDGGDDDNGDTEDGASRFIKDATLHLFSSTADFSLASPLPKTSIFITSINATAFYDTTEPIGAINYSIPFEVPPGISQTPRIPVDLYLGGIGYDAVKRAIGGTLKMDAIADVGVRIGEYLDTITYKGKGIGAKVRF</sequence>
<evidence type="ECO:0000259" key="4">
    <source>
        <dbReference type="Pfam" id="PF26150"/>
    </source>
</evidence>
<keyword evidence="7" id="KW-1185">Reference proteome</keyword>
<evidence type="ECO:0000256" key="1">
    <source>
        <dbReference type="SAM" id="MobiDB-lite"/>
    </source>
</evidence>